<dbReference type="EMBL" id="CP051167">
    <property type="protein sequence ID" value="QIZ72567.1"/>
    <property type="molecule type" value="Genomic_DNA"/>
</dbReference>
<evidence type="ECO:0000313" key="1">
    <source>
        <dbReference type="EMBL" id="QIZ72567.1"/>
    </source>
</evidence>
<sequence length="118" mass="13653">MKLSGSFQACEIVCLEYEHTRLYAEVIETIAERQMCWVRPLVLVVGESARLYDLRQGADLVWPASRFRVALDTEVIPLLGELNAPDRAIADKTQGHQQLRRFVDRLWRAYPDDFSDRS</sequence>
<evidence type="ECO:0000313" key="2">
    <source>
        <dbReference type="Proteomes" id="UP000500857"/>
    </source>
</evidence>
<accession>A0A6H1U2G7</accession>
<keyword evidence="2" id="KW-1185">Reference proteome</keyword>
<dbReference type="AlphaFoldDB" id="A0A6H1U2G7"/>
<protein>
    <submittedName>
        <fullName evidence="1">Uncharacterized protein</fullName>
    </submittedName>
</protein>
<dbReference type="Proteomes" id="UP000500857">
    <property type="component" value="Chromosome"/>
</dbReference>
<dbReference type="KEGG" id="oxy:HCG48_19850"/>
<name>A0A6H1U2G7_9CYAN</name>
<gene>
    <name evidence="1" type="ORF">HCG48_19850</name>
</gene>
<reference evidence="1 2" key="1">
    <citation type="submission" date="2020-04" db="EMBL/GenBank/DDBJ databases">
        <authorList>
            <person name="Basu S."/>
            <person name="Maruthanayagam V."/>
            <person name="Chakraborty S."/>
            <person name="Pramanik A."/>
            <person name="Mukherjee J."/>
            <person name="Brink B."/>
        </authorList>
    </citation>
    <scope>NUCLEOTIDE SEQUENCE [LARGE SCALE GENOMIC DNA]</scope>
    <source>
        <strain evidence="1 2">AP17</strain>
    </source>
</reference>
<dbReference type="RefSeq" id="WP_168570715.1">
    <property type="nucleotide sequence ID" value="NZ_CP051167.1"/>
</dbReference>
<organism evidence="1 2">
    <name type="scientific">Oxynema aestuarii AP17</name>
    <dbReference type="NCBI Taxonomy" id="2064643"/>
    <lineage>
        <taxon>Bacteria</taxon>
        <taxon>Bacillati</taxon>
        <taxon>Cyanobacteriota</taxon>
        <taxon>Cyanophyceae</taxon>
        <taxon>Oscillatoriophycideae</taxon>
        <taxon>Oscillatoriales</taxon>
        <taxon>Oscillatoriaceae</taxon>
        <taxon>Oxynema</taxon>
        <taxon>Oxynema aestuarii</taxon>
    </lineage>
</organism>
<proteinExistence type="predicted"/>